<gene>
    <name evidence="14" type="ORF">ACFSQW_04320</name>
</gene>
<dbReference type="Proteomes" id="UP001597440">
    <property type="component" value="Unassembled WGS sequence"/>
</dbReference>
<keyword evidence="7 10" id="KW-0472">Membrane</keyword>
<keyword evidence="6 11" id="KW-0798">TonB box</keyword>
<evidence type="ECO:0000259" key="12">
    <source>
        <dbReference type="Pfam" id="PF00593"/>
    </source>
</evidence>
<evidence type="ECO:0000256" key="5">
    <source>
        <dbReference type="ARBA" id="ARBA00022729"/>
    </source>
</evidence>
<dbReference type="InterPro" id="IPR039426">
    <property type="entry name" value="TonB-dep_rcpt-like"/>
</dbReference>
<dbReference type="EMBL" id="JBHULD010000004">
    <property type="protein sequence ID" value="MFD2553603.1"/>
    <property type="molecule type" value="Genomic_DNA"/>
</dbReference>
<organism evidence="14 15">
    <name type="scientific">Sphingobacterium tabacisoli</name>
    <dbReference type="NCBI Taxonomy" id="2044855"/>
    <lineage>
        <taxon>Bacteria</taxon>
        <taxon>Pseudomonadati</taxon>
        <taxon>Bacteroidota</taxon>
        <taxon>Sphingobacteriia</taxon>
        <taxon>Sphingobacteriales</taxon>
        <taxon>Sphingobacteriaceae</taxon>
        <taxon>Sphingobacterium</taxon>
    </lineage>
</organism>
<dbReference type="InterPro" id="IPR037066">
    <property type="entry name" value="Plug_dom_sf"/>
</dbReference>
<dbReference type="InterPro" id="IPR036942">
    <property type="entry name" value="Beta-barrel_TonB_sf"/>
</dbReference>
<keyword evidence="2 10" id="KW-0813">Transport</keyword>
<proteinExistence type="inferred from homology"/>
<dbReference type="PANTHER" id="PTHR30069">
    <property type="entry name" value="TONB-DEPENDENT OUTER MEMBRANE RECEPTOR"/>
    <property type="match status" value="1"/>
</dbReference>
<dbReference type="Gene3D" id="2.60.40.1120">
    <property type="entry name" value="Carboxypeptidase-like, regulatory domain"/>
    <property type="match status" value="1"/>
</dbReference>
<dbReference type="Pfam" id="PF13715">
    <property type="entry name" value="CarbopepD_reg_2"/>
    <property type="match status" value="1"/>
</dbReference>
<keyword evidence="5" id="KW-0732">Signal</keyword>
<dbReference type="InterPro" id="IPR012910">
    <property type="entry name" value="Plug_dom"/>
</dbReference>
<reference evidence="15" key="1">
    <citation type="journal article" date="2019" name="Int. J. Syst. Evol. Microbiol.">
        <title>The Global Catalogue of Microorganisms (GCM) 10K type strain sequencing project: providing services to taxonomists for standard genome sequencing and annotation.</title>
        <authorList>
            <consortium name="The Broad Institute Genomics Platform"/>
            <consortium name="The Broad Institute Genome Sequencing Center for Infectious Disease"/>
            <person name="Wu L."/>
            <person name="Ma J."/>
        </authorList>
    </citation>
    <scope>NUCLEOTIDE SEQUENCE [LARGE SCALE GENOMIC DNA]</scope>
    <source>
        <strain evidence="15">KCTC 52298</strain>
    </source>
</reference>
<dbReference type="PROSITE" id="PS52016">
    <property type="entry name" value="TONB_DEPENDENT_REC_3"/>
    <property type="match status" value="1"/>
</dbReference>
<sequence>MRFINCKIAAILLLHCAFSGEIGHVSAQTDARLQGQVVDENEEPISGATVYLLQTKQTEKTDDRGQFYFNADRGSHDLQISKIGYAKQQYKGTFGERKCLVFKLLRDSVALHEVIITATRTEKKLEDIPLPMTVITKEEFQQKGMVRLNEVLAEQPGVVLVENHGTGLQLQGFDAKYTLILIDGEPVIGRSSGTLELSRITMANVERVEILKGPSSSLYGSEAMAGVVNIITKKAVLGRQLGAAVRYGTHNALDIGVDGSIVGRKSGVYAAFNRFSNSGYGYADEAVGKTVAPFYGYTGHVNVDYHAIPKLDIRLGLKYNDEYAHDNYKTNTAVAQEMVSSKFLRRDLAFTPRVEYRFSDRHKSFLRINQSLYKTDTRIHVVEDGKLYNHDFFDQMFSRIELQHDFKVNDKVYLTGGAGVTDEWLKANRYDDKKEFKSGFAYLQADVEISERLNVIAGGRFDIHNVYDSQFSPKIAAQYKLLPWLRLNSSVGSAYKAPDFRELYLNWTNPTQGYSVFGAEDAAYKLNRLIEAGEIAEVLFDPARIKALHAERSWNYQGGVRLSPWKPMTISANVFYNEVSNLIETFVLATKTNGKSVYTYSNQEHVVIKGIESTISYKWRDLHLQVAGQYLRTANTTVQDAITAGKGYYTRDAETGTSRLVRPDEYGGLFNRSQYTGNMSMTYNCPKPGLVFTLRWAYRGRFGVRDIDGNGILNLDEEYAPGYSLFNASIVKSFYKDRITCTLSAENLGDVRRTGVATMPGRLFFAGISYRIIN</sequence>
<dbReference type="Pfam" id="PF00593">
    <property type="entry name" value="TonB_dep_Rec_b-barrel"/>
    <property type="match status" value="1"/>
</dbReference>
<evidence type="ECO:0000256" key="11">
    <source>
        <dbReference type="RuleBase" id="RU003357"/>
    </source>
</evidence>
<evidence type="ECO:0000256" key="1">
    <source>
        <dbReference type="ARBA" id="ARBA00004571"/>
    </source>
</evidence>
<keyword evidence="8 14" id="KW-0675">Receptor</keyword>
<evidence type="ECO:0000256" key="6">
    <source>
        <dbReference type="ARBA" id="ARBA00023077"/>
    </source>
</evidence>
<protein>
    <submittedName>
        <fullName evidence="14">TonB-dependent receptor domain-containing protein</fullName>
    </submittedName>
</protein>
<evidence type="ECO:0000256" key="10">
    <source>
        <dbReference type="PROSITE-ProRule" id="PRU01360"/>
    </source>
</evidence>
<keyword evidence="15" id="KW-1185">Reference proteome</keyword>
<feature type="domain" description="TonB-dependent receptor-like beta-barrel" evidence="12">
    <location>
        <begin position="269"/>
        <end position="748"/>
    </location>
</feature>
<evidence type="ECO:0000313" key="15">
    <source>
        <dbReference type="Proteomes" id="UP001597440"/>
    </source>
</evidence>
<dbReference type="SUPFAM" id="SSF56935">
    <property type="entry name" value="Porins"/>
    <property type="match status" value="1"/>
</dbReference>
<comment type="similarity">
    <text evidence="10 11">Belongs to the TonB-dependent receptor family.</text>
</comment>
<dbReference type="PANTHER" id="PTHR30069:SF29">
    <property type="entry name" value="HEMOGLOBIN AND HEMOGLOBIN-HAPTOGLOBIN-BINDING PROTEIN 1-RELATED"/>
    <property type="match status" value="1"/>
</dbReference>
<keyword evidence="9 10" id="KW-0998">Cell outer membrane</keyword>
<dbReference type="SUPFAM" id="SSF49464">
    <property type="entry name" value="Carboxypeptidase regulatory domain-like"/>
    <property type="match status" value="1"/>
</dbReference>
<dbReference type="Pfam" id="PF07715">
    <property type="entry name" value="Plug"/>
    <property type="match status" value="1"/>
</dbReference>
<evidence type="ECO:0000256" key="9">
    <source>
        <dbReference type="ARBA" id="ARBA00023237"/>
    </source>
</evidence>
<comment type="subcellular location">
    <subcellularLocation>
        <location evidence="1 10">Cell outer membrane</location>
        <topology evidence="1 10">Multi-pass membrane protein</topology>
    </subcellularLocation>
</comment>
<dbReference type="CDD" id="cd01347">
    <property type="entry name" value="ligand_gated_channel"/>
    <property type="match status" value="1"/>
</dbReference>
<name>A0ABW5KZW8_9SPHI</name>
<evidence type="ECO:0000256" key="3">
    <source>
        <dbReference type="ARBA" id="ARBA00022452"/>
    </source>
</evidence>
<feature type="domain" description="TonB-dependent receptor plug" evidence="13">
    <location>
        <begin position="125"/>
        <end position="227"/>
    </location>
</feature>
<dbReference type="Gene3D" id="2.40.170.20">
    <property type="entry name" value="TonB-dependent receptor, beta-barrel domain"/>
    <property type="match status" value="1"/>
</dbReference>
<evidence type="ECO:0000256" key="7">
    <source>
        <dbReference type="ARBA" id="ARBA00023136"/>
    </source>
</evidence>
<dbReference type="InterPro" id="IPR000531">
    <property type="entry name" value="Beta-barrel_TonB"/>
</dbReference>
<evidence type="ECO:0000256" key="8">
    <source>
        <dbReference type="ARBA" id="ARBA00023170"/>
    </source>
</evidence>
<evidence type="ECO:0000256" key="2">
    <source>
        <dbReference type="ARBA" id="ARBA00022448"/>
    </source>
</evidence>
<keyword evidence="4 10" id="KW-0812">Transmembrane</keyword>
<keyword evidence="3 10" id="KW-1134">Transmembrane beta strand</keyword>
<evidence type="ECO:0000259" key="13">
    <source>
        <dbReference type="Pfam" id="PF07715"/>
    </source>
</evidence>
<comment type="caution">
    <text evidence="14">The sequence shown here is derived from an EMBL/GenBank/DDBJ whole genome shotgun (WGS) entry which is preliminary data.</text>
</comment>
<dbReference type="InterPro" id="IPR008969">
    <property type="entry name" value="CarboxyPept-like_regulatory"/>
</dbReference>
<evidence type="ECO:0000256" key="4">
    <source>
        <dbReference type="ARBA" id="ARBA00022692"/>
    </source>
</evidence>
<dbReference type="Gene3D" id="2.170.130.10">
    <property type="entry name" value="TonB-dependent receptor, plug domain"/>
    <property type="match status" value="1"/>
</dbReference>
<accession>A0ABW5KZW8</accession>
<dbReference type="RefSeq" id="WP_210355049.1">
    <property type="nucleotide sequence ID" value="NZ_JAEQMU010000004.1"/>
</dbReference>
<evidence type="ECO:0000313" key="14">
    <source>
        <dbReference type="EMBL" id="MFD2553603.1"/>
    </source>
</evidence>